<evidence type="ECO:0000256" key="4">
    <source>
        <dbReference type="ARBA" id="ARBA00022842"/>
    </source>
</evidence>
<evidence type="ECO:0000259" key="9">
    <source>
        <dbReference type="Pfam" id="PF02775"/>
    </source>
</evidence>
<evidence type="ECO:0000256" key="6">
    <source>
        <dbReference type="ARBA" id="ARBA00023052"/>
    </source>
</evidence>
<dbReference type="Pfam" id="PF00205">
    <property type="entry name" value="TPP_enzyme_M"/>
    <property type="match status" value="1"/>
</dbReference>
<dbReference type="InterPro" id="IPR000399">
    <property type="entry name" value="TPP-bd_CS"/>
</dbReference>
<feature type="region of interest" description="Thiamine pyrophosphate binding" evidence="7">
    <location>
        <begin position="451"/>
        <end position="531"/>
    </location>
</feature>
<comment type="function">
    <text evidence="7">Involved in the cleavage of the C1-C2 bond of 3D-(3,5/4)-trihydroxycyclohexane-1,2-dione (THcHDO) to yield 5-deoxy-glucuronate (5DG).</text>
</comment>
<comment type="catalytic activity">
    <reaction evidence="7">
        <text>3D-3,5/4-trihydroxycyclohexane-1,2-dione + H2O = 5-deoxy-D-glucuronate + H(+)</text>
        <dbReference type="Rhea" id="RHEA:25836"/>
        <dbReference type="ChEBI" id="CHEBI:15377"/>
        <dbReference type="ChEBI" id="CHEBI:15378"/>
        <dbReference type="ChEBI" id="CHEBI:28446"/>
        <dbReference type="ChEBI" id="CHEBI:58852"/>
        <dbReference type="EC" id="3.7.1.22"/>
    </reaction>
</comment>
<dbReference type="Pfam" id="PF02776">
    <property type="entry name" value="TPP_enzyme_N"/>
    <property type="match status" value="1"/>
</dbReference>
<dbReference type="NCBIfam" id="TIGR04377">
    <property type="entry name" value="myo_inos_iolD"/>
    <property type="match status" value="1"/>
</dbReference>
<evidence type="ECO:0000256" key="3">
    <source>
        <dbReference type="ARBA" id="ARBA00022801"/>
    </source>
</evidence>
<proteinExistence type="inferred from homology"/>
<evidence type="ECO:0000256" key="5">
    <source>
        <dbReference type="ARBA" id="ARBA00023027"/>
    </source>
</evidence>
<dbReference type="InterPro" id="IPR023757">
    <property type="entry name" value="THcHDO_hydrolase_firmi"/>
</dbReference>
<dbReference type="Pfam" id="PF02775">
    <property type="entry name" value="TPP_enzyme_C"/>
    <property type="match status" value="1"/>
</dbReference>
<keyword evidence="4 7" id="KW-0460">Magnesium</keyword>
<dbReference type="InterPro" id="IPR029061">
    <property type="entry name" value="THDP-binding"/>
</dbReference>
<dbReference type="PANTHER" id="PTHR18968:SF9">
    <property type="entry name" value="3D-(3,5_4)-TRIHYDROXYCYCLOHEXANE-1,2-DIONE HYDROLASE"/>
    <property type="match status" value="1"/>
</dbReference>
<feature type="binding site" evidence="7">
    <location>
        <position position="75"/>
    </location>
    <ligand>
        <name>thiamine diphosphate</name>
        <dbReference type="ChEBI" id="CHEBI:58937"/>
    </ligand>
</feature>
<dbReference type="InterPro" id="IPR029035">
    <property type="entry name" value="DHS-like_NAD/FAD-binding_dom"/>
</dbReference>
<evidence type="ECO:0000256" key="7">
    <source>
        <dbReference type="HAMAP-Rule" id="MF_01669"/>
    </source>
</evidence>
<feature type="domain" description="Thiamine pyrophosphate enzyme TPP-binding" evidence="9">
    <location>
        <begin position="449"/>
        <end position="600"/>
    </location>
</feature>
<dbReference type="InterPro" id="IPR030817">
    <property type="entry name" value="Myo_inos_IolD"/>
</dbReference>
<dbReference type="Gene3D" id="3.40.50.1220">
    <property type="entry name" value="TPP-binding domain"/>
    <property type="match status" value="1"/>
</dbReference>
<dbReference type="RefSeq" id="WP_268008495.1">
    <property type="nucleotide sequence ID" value="NZ_CP104067.1"/>
</dbReference>
<reference evidence="11" key="1">
    <citation type="submission" date="2022-08" db="EMBL/GenBank/DDBJ databases">
        <title>Alicyclobacillus fastidiosus DSM 17978, complete genome.</title>
        <authorList>
            <person name="Wang Q."/>
            <person name="Cai R."/>
            <person name="Wang Z."/>
        </authorList>
    </citation>
    <scope>NUCLEOTIDE SEQUENCE</scope>
    <source>
        <strain evidence="11">DSM 17978</strain>
    </source>
</reference>
<dbReference type="CDD" id="cd02003">
    <property type="entry name" value="TPP_IolD"/>
    <property type="match status" value="1"/>
</dbReference>
<comment type="cofactor">
    <cofactor evidence="7">
        <name>thiamine diphosphate</name>
        <dbReference type="ChEBI" id="CHEBI:58937"/>
    </cofactor>
    <text evidence="7">Binds 1 thiamine pyrophosphate per subunit.</text>
</comment>
<dbReference type="SUPFAM" id="SSF52518">
    <property type="entry name" value="Thiamin diphosphate-binding fold (THDP-binding)"/>
    <property type="match status" value="2"/>
</dbReference>
<keyword evidence="3 7" id="KW-0378">Hydrolase</keyword>
<dbReference type="Gene3D" id="3.40.50.970">
    <property type="match status" value="2"/>
</dbReference>
<dbReference type="EC" id="3.7.1.22" evidence="7"/>
<dbReference type="GO" id="GO:0102481">
    <property type="term" value="F:3D-(3,5/4)-trihydroxycyclohexane-1,2-dione hydrolase activity"/>
    <property type="evidence" value="ECO:0007669"/>
    <property type="project" value="UniProtKB-EC"/>
</dbReference>
<evidence type="ECO:0000313" key="12">
    <source>
        <dbReference type="Proteomes" id="UP001164761"/>
    </source>
</evidence>
<dbReference type="HAMAP" id="MF_01669">
    <property type="entry name" value="IolD"/>
    <property type="match status" value="1"/>
</dbReference>
<feature type="domain" description="Thiamine pyrophosphate enzyme central" evidence="8">
    <location>
        <begin position="230"/>
        <end position="363"/>
    </location>
</feature>
<organism evidence="11 12">
    <name type="scientific">Alicyclobacillus fastidiosus</name>
    <dbReference type="NCBI Taxonomy" id="392011"/>
    <lineage>
        <taxon>Bacteria</taxon>
        <taxon>Bacillati</taxon>
        <taxon>Bacillota</taxon>
        <taxon>Bacilli</taxon>
        <taxon>Bacillales</taxon>
        <taxon>Alicyclobacillaceae</taxon>
        <taxon>Alicyclobacillus</taxon>
    </lineage>
</organism>
<dbReference type="PROSITE" id="PS00187">
    <property type="entry name" value="TPP_ENZYMES"/>
    <property type="match status" value="1"/>
</dbReference>
<name>A0ABY6ZQ93_9BACL</name>
<accession>A0ABY6ZQ93</accession>
<dbReference type="PANTHER" id="PTHR18968">
    <property type="entry name" value="THIAMINE PYROPHOSPHATE ENZYMES"/>
    <property type="match status" value="1"/>
</dbReference>
<evidence type="ECO:0000256" key="2">
    <source>
        <dbReference type="ARBA" id="ARBA00022723"/>
    </source>
</evidence>
<comment type="pathway">
    <text evidence="7">Polyol metabolism; myo-inositol degradation into acetyl-CoA; acetyl-CoA from myo-inositol: step 3/7.</text>
</comment>
<dbReference type="SUPFAM" id="SSF52467">
    <property type="entry name" value="DHS-like NAD/FAD-binding domain"/>
    <property type="match status" value="1"/>
</dbReference>
<keyword evidence="2 7" id="KW-0479">Metal-binding</keyword>
<dbReference type="InterPro" id="IPR045229">
    <property type="entry name" value="TPP_enz"/>
</dbReference>
<dbReference type="CDD" id="cd07035">
    <property type="entry name" value="TPP_PYR_POX_like"/>
    <property type="match status" value="1"/>
</dbReference>
<keyword evidence="6 7" id="KW-0786">Thiamine pyrophosphate</keyword>
<sequence>MNFWIGVKPRVKAVRLTTAQALIRFLNQQYIHVDGQEFPFVEGIFTIFGHGNVLGIGQALEQNEGHLKVIQGKNEQGMAHAAMAYSKQMLRQKIYAVTTSVGPGSANLVTAAGTALSNNIPVLLLPSDTFATRQPDPVLQQVEHEHSFAITTNDSLRAVSRYWDRVTRPEQLMTSLIRAFEVMTDPAKAGPATICLSQDVQGEAFDFDESFFTKRVHFVDRKLPTLRELNGAVEIIRASKRPIIVVGGGAKYSQARDALIELSEKYNIPLVETQAGKSTVESTFKNNLGGLGITGTHAANQAARQADLVIGVGTRYTDFATSSKTAFDFAHARFLNINVSRLQAYKLDAFQVVADAKVTLEQLSLMLDGYVTEFEDDIVALKRIWLAERDRLKNVVFNRDKFVPEIKGQFSQDVLNEYADALQTELSQTAALIAVNETIPPDSIVISAAGSLPGDLQRLWHATVPNTYHLEYGYSCMGYEVSGTLGIKIAEPKKEVYALVGDGSFLMLHSELVTAIQYDKKINVILFDNAGFGCINNLQMENGSGSYYCEFRTNDQKILKIDYAKVAEGYGAKTYRVNTLEALKEALVDAATQRVSTLIDMKVLPKTMSDGYDSWWNLGVAEVSENERIAQAFTNQQQKRMQAKQY</sequence>
<dbReference type="InterPro" id="IPR011766">
    <property type="entry name" value="TPP_enzyme_TPP-bd"/>
</dbReference>
<evidence type="ECO:0000259" key="8">
    <source>
        <dbReference type="Pfam" id="PF00205"/>
    </source>
</evidence>
<comment type="cofactor">
    <cofactor evidence="7">
        <name>Mg(2+)</name>
        <dbReference type="ChEBI" id="CHEBI:18420"/>
    </cofactor>
    <text evidence="7">Binds 1 Mg(2+) ion per subunit.</text>
</comment>
<evidence type="ECO:0000313" key="11">
    <source>
        <dbReference type="EMBL" id="WAH44617.1"/>
    </source>
</evidence>
<dbReference type="InterPro" id="IPR012000">
    <property type="entry name" value="Thiamin_PyroP_enz_cen_dom"/>
</dbReference>
<evidence type="ECO:0000256" key="1">
    <source>
        <dbReference type="ARBA" id="ARBA00007812"/>
    </source>
</evidence>
<feature type="binding site" evidence="7">
    <location>
        <position position="529"/>
    </location>
    <ligand>
        <name>Mg(2+)</name>
        <dbReference type="ChEBI" id="CHEBI:18420"/>
    </ligand>
</feature>
<keyword evidence="5 7" id="KW-0520">NAD</keyword>
<dbReference type="EMBL" id="CP104067">
    <property type="protein sequence ID" value="WAH44617.1"/>
    <property type="molecule type" value="Genomic_DNA"/>
</dbReference>
<evidence type="ECO:0000259" key="10">
    <source>
        <dbReference type="Pfam" id="PF02776"/>
    </source>
</evidence>
<gene>
    <name evidence="7 11" type="primary">iolD</name>
    <name evidence="11" type="ORF">NZD89_14290</name>
</gene>
<feature type="binding site" evidence="7">
    <location>
        <position position="502"/>
    </location>
    <ligand>
        <name>Mg(2+)</name>
        <dbReference type="ChEBI" id="CHEBI:18420"/>
    </ligand>
</feature>
<dbReference type="InterPro" id="IPR012001">
    <property type="entry name" value="Thiamin_PyroP_enz_TPP-bd_dom"/>
</dbReference>
<feature type="domain" description="Thiamine pyrophosphate enzyme N-terminal TPP-binding" evidence="10">
    <location>
        <begin position="41"/>
        <end position="140"/>
    </location>
</feature>
<keyword evidence="12" id="KW-1185">Reference proteome</keyword>
<protein>
    <recommendedName>
        <fullName evidence="7">3D-(3,5/4)-trihydroxycyclohexane-1,2-dione hydrolase</fullName>
        <shortName evidence="7">THcHDO hydrolase</shortName>
        <ecNumber evidence="7">3.7.1.22</ecNumber>
    </recommendedName>
</protein>
<comment type="similarity">
    <text evidence="1 7">Belongs to the TPP enzyme family.</text>
</comment>
<dbReference type="Proteomes" id="UP001164761">
    <property type="component" value="Chromosome"/>
</dbReference>